<accession>A0A0U5GLQ2</accession>
<dbReference type="PANTHER" id="PTHR39468:SF1">
    <property type="entry name" value="MTF2-LIKE C-TERMINAL DOMAIN-CONTAINING PROTEIN"/>
    <property type="match status" value="1"/>
</dbReference>
<organism evidence="3 4">
    <name type="scientific">Aspergillus calidoustus</name>
    <dbReference type="NCBI Taxonomy" id="454130"/>
    <lineage>
        <taxon>Eukaryota</taxon>
        <taxon>Fungi</taxon>
        <taxon>Dikarya</taxon>
        <taxon>Ascomycota</taxon>
        <taxon>Pezizomycotina</taxon>
        <taxon>Eurotiomycetes</taxon>
        <taxon>Eurotiomycetidae</taxon>
        <taxon>Eurotiales</taxon>
        <taxon>Aspergillaceae</taxon>
        <taxon>Aspergillus</taxon>
        <taxon>Aspergillus subgen. Nidulantes</taxon>
    </lineage>
</organism>
<dbReference type="InterPro" id="IPR043837">
    <property type="entry name" value="Mtf2-like_C"/>
</dbReference>
<evidence type="ECO:0000256" key="1">
    <source>
        <dbReference type="SAM" id="MobiDB-lite"/>
    </source>
</evidence>
<dbReference type="GO" id="GO:0005739">
    <property type="term" value="C:mitochondrion"/>
    <property type="evidence" value="ECO:0007669"/>
    <property type="project" value="InterPro"/>
</dbReference>
<dbReference type="Proteomes" id="UP000054771">
    <property type="component" value="Unassembled WGS sequence"/>
</dbReference>
<dbReference type="OrthoDB" id="2444174at2759"/>
<feature type="region of interest" description="Disordered" evidence="1">
    <location>
        <begin position="224"/>
        <end position="243"/>
    </location>
</feature>
<evidence type="ECO:0000313" key="4">
    <source>
        <dbReference type="Proteomes" id="UP000054771"/>
    </source>
</evidence>
<dbReference type="InterPro" id="IPR040009">
    <property type="entry name" value="Mtf2/C5D6.12-like"/>
</dbReference>
<proteinExistence type="predicted"/>
<dbReference type="Pfam" id="PF19189">
    <property type="entry name" value="Mtf2"/>
    <property type="match status" value="1"/>
</dbReference>
<dbReference type="STRING" id="454130.A0A0U5GLQ2"/>
<evidence type="ECO:0000259" key="2">
    <source>
        <dbReference type="Pfam" id="PF19189"/>
    </source>
</evidence>
<name>A0A0U5GLQ2_ASPCI</name>
<feature type="compositionally biased region" description="Polar residues" evidence="1">
    <location>
        <begin position="61"/>
        <end position="75"/>
    </location>
</feature>
<dbReference type="PANTHER" id="PTHR39468">
    <property type="entry name" value="CHROMOSOME 7, WHOLE GENOME SHOTGUN SEQUENCE"/>
    <property type="match status" value="1"/>
</dbReference>
<gene>
    <name evidence="3" type="ORF">ASPCAL02040</name>
</gene>
<dbReference type="EMBL" id="CDMC01000002">
    <property type="protein sequence ID" value="CEN59595.1"/>
    <property type="molecule type" value="Genomic_DNA"/>
</dbReference>
<feature type="compositionally biased region" description="Basic and acidic residues" evidence="1">
    <location>
        <begin position="234"/>
        <end position="243"/>
    </location>
</feature>
<feature type="region of interest" description="Disordered" evidence="1">
    <location>
        <begin position="52"/>
        <end position="78"/>
    </location>
</feature>
<sequence>MTFSRRITWTWLAQVQETRHSLVPFLYQTRTLTTSPRFLRLQSQPYSQYSPFESAKAGAENDSSSGPTHENNFNLPSEPVPAIRTSFIKKKAASVAARRKAHKGLAADPTNKSVEQYLRPVVKVDPLATTIEPKMTTDETRTLASLFQQLEEDTGVDAKSVMEGDYLDYDGVSMADRNPMQEIYSIFDAAMQDANMRLNNSGVSEGPTSEAEIHSETEIMDAVEPGNTSSSLHSDSEGFERPGVSKEYKEFEKFEGFEDSGGLEVEAPSRRKGKGKVNLKLLKETINREGLKIESALCRAAEDKQQGEIRIWKICKESIFSMIQHLVPDGKREATSSMLDELEFPGRRELGDQSKTDTTPILDVPPFIPIEAVVTELYPRMLLSTFRLLNLHFPQSLLIAQFRSTINSLGRESAVLGSSMELYNELIYFYWRGRHDIPEVLSVLREMEVLGLSPNKLTLLLLKSISAQRKKDLESLKLSDAGRLWWDLPQIRKAMRDLDGDGGWIEQVREQLEFQTRRERERSRTLWGQV</sequence>
<feature type="domain" description="Mtf2-like C-terminal" evidence="2">
    <location>
        <begin position="306"/>
        <end position="487"/>
    </location>
</feature>
<keyword evidence="4" id="KW-1185">Reference proteome</keyword>
<protein>
    <recommendedName>
        <fullName evidence="2">Mtf2-like C-terminal domain-containing protein</fullName>
    </recommendedName>
</protein>
<evidence type="ECO:0000313" key="3">
    <source>
        <dbReference type="EMBL" id="CEN59595.1"/>
    </source>
</evidence>
<reference evidence="4" key="1">
    <citation type="journal article" date="2016" name="Genome Announc.">
        <title>Draft genome sequences of fungus Aspergillus calidoustus.</title>
        <authorList>
            <person name="Horn F."/>
            <person name="Linde J."/>
            <person name="Mattern D.J."/>
            <person name="Walther G."/>
            <person name="Guthke R."/>
            <person name="Scherlach K."/>
            <person name="Martin K."/>
            <person name="Brakhage A.A."/>
            <person name="Petzke L."/>
            <person name="Valiante V."/>
        </authorList>
    </citation>
    <scope>NUCLEOTIDE SEQUENCE [LARGE SCALE GENOMIC DNA]</scope>
    <source>
        <strain evidence="4">SF006504</strain>
    </source>
</reference>
<dbReference type="AlphaFoldDB" id="A0A0U5GLQ2"/>